<feature type="transmembrane region" description="Helical" evidence="1">
    <location>
        <begin position="269"/>
        <end position="287"/>
    </location>
</feature>
<sequence>MPRQQPPQYPPKRNASRQEWYLYAVNRCRYTDEMETMSRADLIALVEREAPTSFRISSLAQRPERYTCGCIVGGPANCDYATGRASAGGVMTVHGTPLPEVHDDPWPDVDDAVEHEDIRNAAGQTRAEMAARDTGAHVFRWAIADLAEFIDESGTDVPRLPPHVEMRRFVEQIVDDAQTKGQQVCALIRDHDGRLTKVLGYADGHSRVDVEEKPAFVDWGSSSMPRPDPVGVFFNAAWSWLRDNIVVVWATILVIGAIIMIGANPAVGAVSIGVAAAVVLPIAIPLYRRQKRRQALERQQQMLARMKEQHDLWMTDPVEYRRRVEEGEL</sequence>
<protein>
    <submittedName>
        <fullName evidence="2">Uncharacterized protein</fullName>
    </submittedName>
</protein>
<keyword evidence="1" id="KW-0812">Transmembrane</keyword>
<keyword evidence="3" id="KW-1185">Reference proteome</keyword>
<dbReference type="GeneID" id="63027398"/>
<name>A0A514DIP9_9CAUD</name>
<feature type="transmembrane region" description="Helical" evidence="1">
    <location>
        <begin position="245"/>
        <end position="263"/>
    </location>
</feature>
<keyword evidence="1" id="KW-0472">Membrane</keyword>
<organism evidence="2 3">
    <name type="scientific">Gordonia phage Verity</name>
    <dbReference type="NCBI Taxonomy" id="2591211"/>
    <lineage>
        <taxon>Viruses</taxon>
        <taxon>Duplodnaviria</taxon>
        <taxon>Heunggongvirae</taxon>
        <taxon>Uroviricota</taxon>
        <taxon>Caudoviricetes</taxon>
        <taxon>Stackebrandtviridae</taxon>
        <taxon>Schenleyvirinae</taxon>
        <taxon>Zitchvirus</taxon>
        <taxon>Zitchvirus verity</taxon>
    </lineage>
</organism>
<reference evidence="2 3" key="1">
    <citation type="submission" date="2019-05" db="EMBL/GenBank/DDBJ databases">
        <authorList>
            <person name="Hammer B.W."/>
            <person name="Akkineni S.H."/>
            <person name="Damazo I.J."/>
            <person name="Graziano A."/>
            <person name="Haggerty C.V."/>
            <person name="Harikumar N."/>
            <person name="Renninger T.L."/>
            <person name="Turner B.S."/>
            <person name="Zhang J.L."/>
            <person name="Butela K.A."/>
            <person name="Garlena R.A."/>
            <person name="Russell D.A."/>
            <person name="Pope W.H."/>
            <person name="Jacobs-Sera D."/>
            <person name="Hatfull G.F."/>
        </authorList>
    </citation>
    <scope>NUCLEOTIDE SEQUENCE [LARGE SCALE GENOMIC DNA]</scope>
</reference>
<dbReference type="KEGG" id="vg:63027398"/>
<gene>
    <name evidence="2" type="primary">5</name>
    <name evidence="2" type="ORF">SEA_VERITY_5</name>
</gene>
<evidence type="ECO:0000256" key="1">
    <source>
        <dbReference type="SAM" id="Phobius"/>
    </source>
</evidence>
<dbReference type="EMBL" id="MK937611">
    <property type="protein sequence ID" value="QDH93491.1"/>
    <property type="molecule type" value="Genomic_DNA"/>
</dbReference>
<proteinExistence type="predicted"/>
<accession>A0A514DIP9</accession>
<dbReference type="Proteomes" id="UP000317598">
    <property type="component" value="Segment"/>
</dbReference>
<evidence type="ECO:0000313" key="3">
    <source>
        <dbReference type="Proteomes" id="UP000317598"/>
    </source>
</evidence>
<keyword evidence="1" id="KW-1133">Transmembrane helix</keyword>
<evidence type="ECO:0000313" key="2">
    <source>
        <dbReference type="EMBL" id="QDH93491.1"/>
    </source>
</evidence>
<dbReference type="RefSeq" id="YP_010002843.1">
    <property type="nucleotide sequence ID" value="NC_053249.1"/>
</dbReference>